<protein>
    <recommendedName>
        <fullName evidence="13">8-oxo-dGTP diphosphatase</fullName>
        <ecNumber evidence="12">3.6.1.55</ecNumber>
    </recommendedName>
    <alternativeName>
        <fullName evidence="16">7,8-dihydro-8-oxoguanine-triphosphatase</fullName>
    </alternativeName>
    <alternativeName>
        <fullName evidence="15">Mutator protein MutT</fullName>
    </alternativeName>
    <alternativeName>
        <fullName evidence="14">dGTP pyrophosphohydrolase</fullName>
    </alternativeName>
</protein>
<evidence type="ECO:0000256" key="12">
    <source>
        <dbReference type="ARBA" id="ARBA00038905"/>
    </source>
</evidence>
<evidence type="ECO:0000256" key="7">
    <source>
        <dbReference type="ARBA" id="ARBA00022801"/>
    </source>
</evidence>
<evidence type="ECO:0000256" key="10">
    <source>
        <dbReference type="ARBA" id="ARBA00035861"/>
    </source>
</evidence>
<comment type="catalytic activity">
    <reaction evidence="10">
        <text>8-oxo-dGTP + H2O = 8-oxo-dGMP + diphosphate + H(+)</text>
        <dbReference type="Rhea" id="RHEA:31575"/>
        <dbReference type="ChEBI" id="CHEBI:15377"/>
        <dbReference type="ChEBI" id="CHEBI:15378"/>
        <dbReference type="ChEBI" id="CHEBI:33019"/>
        <dbReference type="ChEBI" id="CHEBI:63224"/>
        <dbReference type="ChEBI" id="CHEBI:77896"/>
        <dbReference type="EC" id="3.6.1.55"/>
    </reaction>
</comment>
<gene>
    <name evidence="20" type="ORF">NEE01_12845</name>
</gene>
<keyword evidence="4" id="KW-0235">DNA replication</keyword>
<keyword evidence="21" id="KW-1185">Reference proteome</keyword>
<evidence type="ECO:0000256" key="11">
    <source>
        <dbReference type="ARBA" id="ARBA00036904"/>
    </source>
</evidence>
<dbReference type="InterPro" id="IPR020084">
    <property type="entry name" value="NUDIX_hydrolase_CS"/>
</dbReference>
<evidence type="ECO:0000256" key="5">
    <source>
        <dbReference type="ARBA" id="ARBA00022723"/>
    </source>
</evidence>
<reference evidence="20" key="1">
    <citation type="submission" date="2022-06" db="EMBL/GenBank/DDBJ databases">
        <title>Sphingomonas sp. nov. isolated from rhizosphere soil of tomato.</title>
        <authorList>
            <person name="Dong H."/>
            <person name="Gao R."/>
        </authorList>
    </citation>
    <scope>NUCLEOTIDE SEQUENCE</scope>
    <source>
        <strain evidence="20">MMSM24</strain>
    </source>
</reference>
<dbReference type="PANTHER" id="PTHR47707">
    <property type="entry name" value="8-OXO-DGTP DIPHOSPHATASE"/>
    <property type="match status" value="1"/>
</dbReference>
<feature type="compositionally biased region" description="Low complexity" evidence="18">
    <location>
        <begin position="132"/>
        <end position="143"/>
    </location>
</feature>
<feature type="region of interest" description="Disordered" evidence="18">
    <location>
        <begin position="121"/>
        <end position="143"/>
    </location>
</feature>
<dbReference type="PROSITE" id="PS00893">
    <property type="entry name" value="NUDIX_BOX"/>
    <property type="match status" value="1"/>
</dbReference>
<evidence type="ECO:0000259" key="19">
    <source>
        <dbReference type="PROSITE" id="PS51462"/>
    </source>
</evidence>
<dbReference type="InterPro" id="IPR015797">
    <property type="entry name" value="NUDIX_hydrolase-like_dom_sf"/>
</dbReference>
<keyword evidence="9" id="KW-0234">DNA repair</keyword>
<dbReference type="Proteomes" id="UP001165565">
    <property type="component" value="Unassembled WGS sequence"/>
</dbReference>
<dbReference type="InterPro" id="IPR000086">
    <property type="entry name" value="NUDIX_hydrolase_dom"/>
</dbReference>
<dbReference type="AlphaFoldDB" id="A0AA42CR36"/>
<dbReference type="GO" id="GO:0044716">
    <property type="term" value="F:8-oxo-GDP phosphatase activity"/>
    <property type="evidence" value="ECO:0007669"/>
    <property type="project" value="TreeGrafter"/>
</dbReference>
<evidence type="ECO:0000256" key="13">
    <source>
        <dbReference type="ARBA" id="ARBA00040794"/>
    </source>
</evidence>
<dbReference type="GO" id="GO:0046872">
    <property type="term" value="F:metal ion binding"/>
    <property type="evidence" value="ECO:0007669"/>
    <property type="project" value="UniProtKB-KW"/>
</dbReference>
<comment type="catalytic activity">
    <reaction evidence="11">
        <text>8-oxo-GTP + H2O = 8-oxo-GMP + diphosphate + H(+)</text>
        <dbReference type="Rhea" id="RHEA:67616"/>
        <dbReference type="ChEBI" id="CHEBI:15377"/>
        <dbReference type="ChEBI" id="CHEBI:15378"/>
        <dbReference type="ChEBI" id="CHEBI:33019"/>
        <dbReference type="ChEBI" id="CHEBI:143553"/>
        <dbReference type="ChEBI" id="CHEBI:145694"/>
    </reaction>
</comment>
<dbReference type="CDD" id="cd03425">
    <property type="entry name" value="NUDIX_MutT_NudA_like"/>
    <property type="match status" value="1"/>
</dbReference>
<dbReference type="GO" id="GO:0008413">
    <property type="term" value="F:8-oxo-7,8-dihydroguanosine triphosphate pyrophosphatase activity"/>
    <property type="evidence" value="ECO:0007669"/>
    <property type="project" value="TreeGrafter"/>
</dbReference>
<evidence type="ECO:0000256" key="16">
    <source>
        <dbReference type="ARBA" id="ARBA00042798"/>
    </source>
</evidence>
<evidence type="ECO:0000256" key="9">
    <source>
        <dbReference type="ARBA" id="ARBA00023204"/>
    </source>
</evidence>
<evidence type="ECO:0000256" key="18">
    <source>
        <dbReference type="SAM" id="MobiDB-lite"/>
    </source>
</evidence>
<dbReference type="EMBL" id="JANFAV010000008">
    <property type="protein sequence ID" value="MCW6535667.1"/>
    <property type="molecule type" value="Genomic_DNA"/>
</dbReference>
<evidence type="ECO:0000256" key="2">
    <source>
        <dbReference type="ARBA" id="ARBA00005582"/>
    </source>
</evidence>
<evidence type="ECO:0000313" key="21">
    <source>
        <dbReference type="Proteomes" id="UP001165565"/>
    </source>
</evidence>
<dbReference type="PROSITE" id="PS51462">
    <property type="entry name" value="NUDIX"/>
    <property type="match status" value="1"/>
</dbReference>
<comment type="cofactor">
    <cofactor evidence="1">
        <name>Mg(2+)</name>
        <dbReference type="ChEBI" id="CHEBI:18420"/>
    </cofactor>
</comment>
<dbReference type="EC" id="3.6.1.55" evidence="12"/>
<evidence type="ECO:0000313" key="20">
    <source>
        <dbReference type="EMBL" id="MCW6535667.1"/>
    </source>
</evidence>
<accession>A0AA42CR36</accession>
<evidence type="ECO:0000256" key="8">
    <source>
        <dbReference type="ARBA" id="ARBA00022842"/>
    </source>
</evidence>
<evidence type="ECO:0000256" key="14">
    <source>
        <dbReference type="ARBA" id="ARBA00041592"/>
    </source>
</evidence>
<dbReference type="Pfam" id="PF00293">
    <property type="entry name" value="NUDIX"/>
    <property type="match status" value="1"/>
</dbReference>
<dbReference type="Gene3D" id="3.90.79.10">
    <property type="entry name" value="Nucleoside Triphosphate Pyrophosphohydrolase"/>
    <property type="match status" value="1"/>
</dbReference>
<comment type="caution">
    <text evidence="20">The sequence shown here is derived from an EMBL/GenBank/DDBJ whole genome shotgun (WGS) entry which is preliminary data.</text>
</comment>
<dbReference type="GO" id="GO:0044715">
    <property type="term" value="F:8-oxo-dGDP phosphatase activity"/>
    <property type="evidence" value="ECO:0007669"/>
    <property type="project" value="TreeGrafter"/>
</dbReference>
<evidence type="ECO:0000256" key="6">
    <source>
        <dbReference type="ARBA" id="ARBA00022763"/>
    </source>
</evidence>
<dbReference type="GO" id="GO:0006260">
    <property type="term" value="P:DNA replication"/>
    <property type="evidence" value="ECO:0007669"/>
    <property type="project" value="UniProtKB-KW"/>
</dbReference>
<evidence type="ECO:0000256" key="1">
    <source>
        <dbReference type="ARBA" id="ARBA00001946"/>
    </source>
</evidence>
<proteinExistence type="inferred from homology"/>
<name>A0AA42CR36_9SPHN</name>
<dbReference type="GO" id="GO:0006281">
    <property type="term" value="P:DNA repair"/>
    <property type="evidence" value="ECO:0007669"/>
    <property type="project" value="UniProtKB-KW"/>
</dbReference>
<dbReference type="SUPFAM" id="SSF55811">
    <property type="entry name" value="Nudix"/>
    <property type="match status" value="1"/>
</dbReference>
<dbReference type="InterPro" id="IPR047127">
    <property type="entry name" value="MutT-like"/>
</dbReference>
<keyword evidence="7 17" id="KW-0378">Hydrolase</keyword>
<dbReference type="PRINTS" id="PR00502">
    <property type="entry name" value="NUDIXFAMILY"/>
</dbReference>
<keyword evidence="5" id="KW-0479">Metal-binding</keyword>
<keyword evidence="8" id="KW-0460">Magnesium</keyword>
<dbReference type="GO" id="GO:0035539">
    <property type="term" value="F:8-oxo-7,8-dihydrodeoxyguanosine triphosphate pyrophosphatase activity"/>
    <property type="evidence" value="ECO:0007669"/>
    <property type="project" value="UniProtKB-EC"/>
</dbReference>
<dbReference type="InterPro" id="IPR020476">
    <property type="entry name" value="Nudix_hydrolase"/>
</dbReference>
<keyword evidence="3" id="KW-0515">Mutator protein</keyword>
<evidence type="ECO:0000256" key="3">
    <source>
        <dbReference type="ARBA" id="ARBA00022457"/>
    </source>
</evidence>
<evidence type="ECO:0000256" key="15">
    <source>
        <dbReference type="ARBA" id="ARBA00041979"/>
    </source>
</evidence>
<feature type="domain" description="Nudix hydrolase" evidence="19">
    <location>
        <begin position="1"/>
        <end position="112"/>
    </location>
</feature>
<evidence type="ECO:0000256" key="4">
    <source>
        <dbReference type="ARBA" id="ARBA00022705"/>
    </source>
</evidence>
<dbReference type="PANTHER" id="PTHR47707:SF1">
    <property type="entry name" value="NUDIX HYDROLASE FAMILY PROTEIN"/>
    <property type="match status" value="1"/>
</dbReference>
<comment type="similarity">
    <text evidence="2 17">Belongs to the Nudix hydrolase family.</text>
</comment>
<evidence type="ECO:0000256" key="17">
    <source>
        <dbReference type="RuleBase" id="RU003476"/>
    </source>
</evidence>
<organism evidence="20 21">
    <name type="scientific">Sphingomonas lycopersici</name>
    <dbReference type="NCBI Taxonomy" id="2951807"/>
    <lineage>
        <taxon>Bacteria</taxon>
        <taxon>Pseudomonadati</taxon>
        <taxon>Pseudomonadota</taxon>
        <taxon>Alphaproteobacteria</taxon>
        <taxon>Sphingomonadales</taxon>
        <taxon>Sphingomonadaceae</taxon>
        <taxon>Sphingomonas</taxon>
    </lineage>
</organism>
<sequence>MQQRPAGKAHAGLWEFPGGKVERGETPEEALCRELAEELGIHVMPDDLSPFAFASEPAGGGRHLILMLYLCRRWAGTPHAIEAAALCWEAPAALAALPMPPADVVLVEALKERAISTICSTQPLTASPPPESAASRSSGLRDG</sequence>
<keyword evidence="6" id="KW-0227">DNA damage</keyword>